<dbReference type="Pfam" id="PF06977">
    <property type="entry name" value="SdiA-regulated"/>
    <property type="match status" value="1"/>
</dbReference>
<evidence type="ECO:0000256" key="3">
    <source>
        <dbReference type="ARBA" id="ARBA00023136"/>
    </source>
</evidence>
<evidence type="ECO:0000256" key="2">
    <source>
        <dbReference type="ARBA" id="ARBA00022475"/>
    </source>
</evidence>
<dbReference type="KEGG" id="emo:DM558_09060"/>
<dbReference type="GO" id="GO:0005886">
    <property type="term" value="C:plasma membrane"/>
    <property type="evidence" value="ECO:0007669"/>
    <property type="project" value="UniProtKB-SubCell"/>
</dbReference>
<sequence length="309" mass="35226">MHKKLTALFTIKRVILLLVLLAVIGLIIFNQQFHVYERLTFNFQEWRHTNAWRKKSLWLPDYQVVIEAKPIQGIHNNLSGLTWNNDTKTLFAIVNNPTQVIELSTTGELLRKINLINISDPEAIEYIGNNNFIIAEERKQKLIKVVIEPSTTEINAQGAQQLTLGTGLTDNKGIEGLAWDFEGKKIYAAKERNPVHIYEITGFPQSPNTSLDIIVKNNTQRDQRLFIKDISSITFNSHYQHLLVLSDESRLIIEIDKKGHPISSLSLITGHNLKQSIPQAEGMTLDDQDTLYLVGEPNLFYVFKKATPN</sequence>
<keyword evidence="3" id="KW-0472">Membrane</keyword>
<dbReference type="GO" id="GO:0003677">
    <property type="term" value="F:DNA binding"/>
    <property type="evidence" value="ECO:0007669"/>
    <property type="project" value="UniProtKB-KW"/>
</dbReference>
<keyword evidence="4" id="KW-0238">DNA-binding</keyword>
<dbReference type="CDD" id="cd09971">
    <property type="entry name" value="SdiA-regulated"/>
    <property type="match status" value="1"/>
</dbReference>
<dbReference type="InterPro" id="IPR009722">
    <property type="entry name" value="YjiK/CarP"/>
</dbReference>
<dbReference type="RefSeq" id="WP_127163600.1">
    <property type="nucleotide sequence ID" value="NZ_CP029822.1"/>
</dbReference>
<evidence type="ECO:0000256" key="1">
    <source>
        <dbReference type="ARBA" id="ARBA00004236"/>
    </source>
</evidence>
<organism evidence="4 5">
    <name type="scientific">Entomomonas moraniae</name>
    <dbReference type="NCBI Taxonomy" id="2213226"/>
    <lineage>
        <taxon>Bacteria</taxon>
        <taxon>Pseudomonadati</taxon>
        <taxon>Pseudomonadota</taxon>
        <taxon>Gammaproteobacteria</taxon>
        <taxon>Pseudomonadales</taxon>
        <taxon>Pseudomonadaceae</taxon>
        <taxon>Entomomonas</taxon>
    </lineage>
</organism>
<accession>A0A3Q9JJH2</accession>
<dbReference type="AlphaFoldDB" id="A0A3Q9JJH2"/>
<keyword evidence="5" id="KW-1185">Reference proteome</keyword>
<keyword evidence="2" id="KW-1003">Cell membrane</keyword>
<evidence type="ECO:0000313" key="4">
    <source>
        <dbReference type="EMBL" id="AZS50919.1"/>
    </source>
</evidence>
<proteinExistence type="predicted"/>
<evidence type="ECO:0000313" key="5">
    <source>
        <dbReference type="Proteomes" id="UP000273143"/>
    </source>
</evidence>
<dbReference type="EMBL" id="CP029822">
    <property type="protein sequence ID" value="AZS50919.1"/>
    <property type="molecule type" value="Genomic_DNA"/>
</dbReference>
<dbReference type="Proteomes" id="UP000273143">
    <property type="component" value="Chromosome"/>
</dbReference>
<dbReference type="SUPFAM" id="SSF50956">
    <property type="entry name" value="Thermostable phytase (3-phytase)"/>
    <property type="match status" value="1"/>
</dbReference>
<protein>
    <submittedName>
        <fullName evidence="4">DNA-binding protein</fullName>
    </submittedName>
</protein>
<name>A0A3Q9JJH2_9GAMM</name>
<comment type="subcellular location">
    <subcellularLocation>
        <location evidence="1">Cell membrane</location>
    </subcellularLocation>
</comment>
<reference evidence="5" key="1">
    <citation type="submission" date="2018-06" db="EMBL/GenBank/DDBJ databases">
        <title>Complete genome of Pseudomonas insecticola strain QZS01.</title>
        <authorList>
            <person name="Wang J."/>
            <person name="Su Q."/>
        </authorList>
    </citation>
    <scope>NUCLEOTIDE SEQUENCE [LARGE SCALE GENOMIC DNA]</scope>
    <source>
        <strain evidence="5">QZS01</strain>
    </source>
</reference>
<gene>
    <name evidence="4" type="ORF">DM558_09060</name>
</gene>